<name>A0A450YWR1_9GAMM</name>
<evidence type="ECO:0000313" key="1">
    <source>
        <dbReference type="EMBL" id="VFK45978.1"/>
    </source>
</evidence>
<organism evidence="1">
    <name type="scientific">Candidatus Kentrum sp. TC</name>
    <dbReference type="NCBI Taxonomy" id="2126339"/>
    <lineage>
        <taxon>Bacteria</taxon>
        <taxon>Pseudomonadati</taxon>
        <taxon>Pseudomonadota</taxon>
        <taxon>Gammaproteobacteria</taxon>
        <taxon>Candidatus Kentrum</taxon>
    </lineage>
</organism>
<dbReference type="EMBL" id="CAADFS010000027">
    <property type="protein sequence ID" value="VFK45978.1"/>
    <property type="molecule type" value="Genomic_DNA"/>
</dbReference>
<accession>A0A450YWR1</accession>
<sequence>MANEEIKVTLVVPPNDQHIEIELDNSFRPGEIINNLIQEDILPSIQEGYRLAIKGGNELMDRPISEQGVIVGSVLRVLPNTDAGAGLWLIFELFV</sequence>
<reference evidence="1" key="1">
    <citation type="submission" date="2019-02" db="EMBL/GenBank/DDBJ databases">
        <authorList>
            <person name="Gruber-Vodicka R. H."/>
            <person name="Seah K. B. B."/>
        </authorList>
    </citation>
    <scope>NUCLEOTIDE SEQUENCE</scope>
    <source>
        <strain evidence="1">BECK_BZ123</strain>
    </source>
</reference>
<dbReference type="AlphaFoldDB" id="A0A450YWR1"/>
<protein>
    <recommendedName>
        <fullName evidence="2">Ubiquitin-like domain-containing protein</fullName>
    </recommendedName>
</protein>
<proteinExistence type="predicted"/>
<gene>
    <name evidence="1" type="ORF">BECKTC1821D_GA0114238_102711</name>
</gene>
<evidence type="ECO:0008006" key="2">
    <source>
        <dbReference type="Google" id="ProtNLM"/>
    </source>
</evidence>